<dbReference type="GO" id="GO:0009245">
    <property type="term" value="P:lipid A biosynthetic process"/>
    <property type="evidence" value="ECO:0007669"/>
    <property type="project" value="UniProtKB-UniRule"/>
</dbReference>
<dbReference type="STRING" id="1565605.PG1C_06645"/>
<gene>
    <name evidence="11" type="primary">lpxB</name>
    <name evidence="12" type="ORF">PG1C_06645</name>
</gene>
<keyword evidence="7 11" id="KW-0328">Glycosyltransferase</keyword>
<proteinExistence type="inferred from homology"/>
<comment type="catalytic activity">
    <reaction evidence="10 11">
        <text>a lipid X + a UDP-2-N,3-O-bis[(3R)-3-hydroxyacyl]-alpha-D-glucosamine = a lipid A disaccharide + UDP + H(+)</text>
        <dbReference type="Rhea" id="RHEA:67828"/>
        <dbReference type="ChEBI" id="CHEBI:15378"/>
        <dbReference type="ChEBI" id="CHEBI:58223"/>
        <dbReference type="ChEBI" id="CHEBI:137748"/>
        <dbReference type="ChEBI" id="CHEBI:176338"/>
        <dbReference type="ChEBI" id="CHEBI:176343"/>
        <dbReference type="EC" id="2.4.1.182"/>
    </reaction>
</comment>
<dbReference type="EC" id="2.4.1.182" evidence="3 11"/>
<dbReference type="HOGENOM" id="CLU_036577_3_0_4"/>
<comment type="function">
    <text evidence="1 11">Condensation of UDP-2,3-diacylglucosamine and 2,3-diacylglucosamine-1-phosphate to form lipid A disaccharide, a precursor of lipid A, a phosphorylated glycolipid that anchors the lipopolysaccharide to the outer membrane of the cell.</text>
</comment>
<evidence type="ECO:0000256" key="4">
    <source>
        <dbReference type="ARBA" id="ARBA00020902"/>
    </source>
</evidence>
<dbReference type="RefSeq" id="WP_284431804.1">
    <property type="nucleotide sequence ID" value="NZ_CP010554.1"/>
</dbReference>
<reference evidence="12 13" key="1">
    <citation type="journal article" date="2015" name="Genome Announc.">
        <title>Complete Genome Sequence of a Novel Bacterium within the Family Rhodocyclaceae That Degrades Polycyclic Aromatic Hydrocarbons.</title>
        <authorList>
            <person name="Singleton D.R."/>
            <person name="Dickey A.N."/>
            <person name="Scholl E.H."/>
            <person name="Wright F.A."/>
            <person name="Aitken M.D."/>
        </authorList>
    </citation>
    <scope>NUCLEOTIDE SEQUENCE [LARGE SCALE GENOMIC DNA]</scope>
    <source>
        <strain evidence="13">PG1-Ca6</strain>
    </source>
</reference>
<dbReference type="Gene3D" id="3.40.50.2000">
    <property type="entry name" value="Glycogen Phosphorylase B"/>
    <property type="match status" value="1"/>
</dbReference>
<organism evidence="12 13">
    <name type="scientific">Rugosibacter aromaticivorans</name>
    <dbReference type="NCBI Taxonomy" id="1565605"/>
    <lineage>
        <taxon>Bacteria</taxon>
        <taxon>Pseudomonadati</taxon>
        <taxon>Pseudomonadota</taxon>
        <taxon>Betaproteobacteria</taxon>
        <taxon>Nitrosomonadales</taxon>
        <taxon>Sterolibacteriaceae</taxon>
        <taxon>Rugosibacter</taxon>
    </lineage>
</organism>
<evidence type="ECO:0000256" key="2">
    <source>
        <dbReference type="ARBA" id="ARBA00007868"/>
    </source>
</evidence>
<dbReference type="PATRIC" id="fig|1565605.3.peg.1397"/>
<dbReference type="GO" id="GO:0005543">
    <property type="term" value="F:phospholipid binding"/>
    <property type="evidence" value="ECO:0007669"/>
    <property type="project" value="TreeGrafter"/>
</dbReference>
<comment type="pathway">
    <text evidence="11">Bacterial outer membrane biogenesis; LPS lipid A biosynthesis.</text>
</comment>
<dbReference type="EMBL" id="CP010554">
    <property type="protein sequence ID" value="AJP48223.1"/>
    <property type="molecule type" value="Genomic_DNA"/>
</dbReference>
<evidence type="ECO:0000256" key="11">
    <source>
        <dbReference type="HAMAP-Rule" id="MF_00392"/>
    </source>
</evidence>
<dbReference type="Pfam" id="PF02684">
    <property type="entry name" value="LpxB"/>
    <property type="match status" value="1"/>
</dbReference>
<keyword evidence="13" id="KW-1185">Reference proteome</keyword>
<evidence type="ECO:0000256" key="9">
    <source>
        <dbReference type="ARBA" id="ARBA00023098"/>
    </source>
</evidence>
<protein>
    <recommendedName>
        <fullName evidence="4 11">Lipid-A-disaccharide synthase</fullName>
        <ecNumber evidence="3 11">2.4.1.182</ecNumber>
    </recommendedName>
</protein>
<evidence type="ECO:0000256" key="10">
    <source>
        <dbReference type="ARBA" id="ARBA00048975"/>
    </source>
</evidence>
<evidence type="ECO:0000256" key="7">
    <source>
        <dbReference type="ARBA" id="ARBA00022676"/>
    </source>
</evidence>
<evidence type="ECO:0000313" key="13">
    <source>
        <dbReference type="Proteomes" id="UP000061603"/>
    </source>
</evidence>
<dbReference type="SUPFAM" id="SSF53756">
    <property type="entry name" value="UDP-Glycosyltransferase/glycogen phosphorylase"/>
    <property type="match status" value="1"/>
</dbReference>
<dbReference type="PANTHER" id="PTHR30372">
    <property type="entry name" value="LIPID-A-DISACCHARIDE SYNTHASE"/>
    <property type="match status" value="1"/>
</dbReference>
<name>A0A0C5J913_9PROT</name>
<dbReference type="KEGG" id="rbu:PG1C_06645"/>
<comment type="similarity">
    <text evidence="2 11">Belongs to the LpxB family.</text>
</comment>
<keyword evidence="9 11" id="KW-0443">Lipid metabolism</keyword>
<dbReference type="GO" id="GO:0016020">
    <property type="term" value="C:membrane"/>
    <property type="evidence" value="ECO:0007669"/>
    <property type="project" value="GOC"/>
</dbReference>
<evidence type="ECO:0000256" key="6">
    <source>
        <dbReference type="ARBA" id="ARBA00022556"/>
    </source>
</evidence>
<evidence type="ECO:0000256" key="1">
    <source>
        <dbReference type="ARBA" id="ARBA00002056"/>
    </source>
</evidence>
<dbReference type="HAMAP" id="MF_00392">
    <property type="entry name" value="LpxB"/>
    <property type="match status" value="1"/>
</dbReference>
<evidence type="ECO:0000256" key="5">
    <source>
        <dbReference type="ARBA" id="ARBA00022516"/>
    </source>
</evidence>
<dbReference type="AlphaFoldDB" id="A0A0C5J913"/>
<evidence type="ECO:0000256" key="3">
    <source>
        <dbReference type="ARBA" id="ARBA00012687"/>
    </source>
</evidence>
<dbReference type="NCBIfam" id="TIGR00215">
    <property type="entry name" value="lpxB"/>
    <property type="match status" value="1"/>
</dbReference>
<keyword evidence="8 11" id="KW-0808">Transferase</keyword>
<keyword evidence="5 11" id="KW-0444">Lipid biosynthesis</keyword>
<evidence type="ECO:0000256" key="8">
    <source>
        <dbReference type="ARBA" id="ARBA00022679"/>
    </source>
</evidence>
<keyword evidence="6 11" id="KW-0441">Lipid A biosynthesis</keyword>
<evidence type="ECO:0000313" key="12">
    <source>
        <dbReference type="EMBL" id="AJP48223.1"/>
    </source>
</evidence>
<dbReference type="PANTHER" id="PTHR30372:SF4">
    <property type="entry name" value="LIPID-A-DISACCHARIDE SYNTHASE, MITOCHONDRIAL-RELATED"/>
    <property type="match status" value="1"/>
</dbReference>
<sequence>MARIAMVAGEASSDQLAAHLIAALKTQRPDASFYGIGGPKMQREGFDSRWPAEKLAVRGYFEALRNYCDIARIRRQLLKTLLKDRPDIFIGVDGYDFNVWLEKKLKRAGIPTVHFVSPSIWAWRKSRLKKIVESMSHILALYPFEPALYAQTSVKCSYVGHPMADVIPLQTNRDAMRERLDIPLDQPVIALLPGSRQAELHYMAETFIATAQLLHARNPNALFLVPMASGETRLQFETALWKLKANELPLKMMFGHALDALAACDVALVASGTATLEAALVGRPMVITYKISPWSWRIMRHMGYQPWIGLPNILAGRFVVPEFLQDDATAENLAQAVGNLLVDHQVRDSIQRVFAGIHRLLRQNTAQKAAAAILPYLQKKQQTA</sequence>
<accession>A0A0C5J913</accession>
<dbReference type="Proteomes" id="UP000061603">
    <property type="component" value="Chromosome"/>
</dbReference>
<dbReference type="UniPathway" id="UPA00973"/>
<dbReference type="GO" id="GO:0008915">
    <property type="term" value="F:lipid-A-disaccharide synthase activity"/>
    <property type="evidence" value="ECO:0007669"/>
    <property type="project" value="UniProtKB-UniRule"/>
</dbReference>
<dbReference type="InterPro" id="IPR003835">
    <property type="entry name" value="Glyco_trans_19"/>
</dbReference>